<protein>
    <recommendedName>
        <fullName evidence="3">CCHC-type domain-containing protein</fullName>
    </recommendedName>
</protein>
<feature type="compositionally biased region" description="Basic and acidic residues" evidence="2">
    <location>
        <begin position="1"/>
        <end position="35"/>
    </location>
</feature>
<dbReference type="InterPro" id="IPR036875">
    <property type="entry name" value="Znf_CCHC_sf"/>
</dbReference>
<dbReference type="Proteomes" id="UP000522262">
    <property type="component" value="Unassembled WGS sequence"/>
</dbReference>
<dbReference type="InterPro" id="IPR001878">
    <property type="entry name" value="Znf_CCHC"/>
</dbReference>
<feature type="region of interest" description="Disordered" evidence="2">
    <location>
        <begin position="1"/>
        <end position="50"/>
    </location>
</feature>
<dbReference type="AlphaFoldDB" id="A0A8H5J4P8"/>
<keyword evidence="5" id="KW-1185">Reference proteome</keyword>
<dbReference type="PROSITE" id="PS50158">
    <property type="entry name" value="ZF_CCHC"/>
    <property type="match status" value="1"/>
</dbReference>
<evidence type="ECO:0000313" key="4">
    <source>
        <dbReference type="EMBL" id="KAF5546391.1"/>
    </source>
</evidence>
<sequence length="273" mass="31292">MSDNSASEKETARERYFRSTQDGDRTDACHGRASDTGRGNIGPDMNQDKIKSTPTLAERHGIHISQRSHHERLAWRTKPGCTAEAKRIKIEYDILMSENNSRPRRPVHLHHPGNSKPCVNCGGKGHQLADCITAVHGYIKACVFCETDSHRTEDCDSFKKLSLADKVKFLVTDRAGKPALVQWWTLLYEFLEAKETRDIPPPTSFPWTVKYAVEVFEGKHGNPVYEIQREFDVTHNAEVLPVDTTVRSLPDVWSYYWFIECRPFPLRAHILRF</sequence>
<dbReference type="GO" id="GO:0003676">
    <property type="term" value="F:nucleic acid binding"/>
    <property type="evidence" value="ECO:0007669"/>
    <property type="project" value="InterPro"/>
</dbReference>
<evidence type="ECO:0000256" key="1">
    <source>
        <dbReference type="PROSITE-ProRule" id="PRU00047"/>
    </source>
</evidence>
<comment type="caution">
    <text evidence="4">The sequence shown here is derived from an EMBL/GenBank/DDBJ whole genome shotgun (WGS) entry which is preliminary data.</text>
</comment>
<keyword evidence="1" id="KW-0479">Metal-binding</keyword>
<accession>A0A8H5J4P8</accession>
<reference evidence="4 5" key="1">
    <citation type="submission" date="2020-05" db="EMBL/GenBank/DDBJ databases">
        <title>Identification and distribution of gene clusters putatively required for synthesis of sphingolipid metabolism inhibitors in phylogenetically diverse species of the filamentous fungus Fusarium.</title>
        <authorList>
            <person name="Kim H.-S."/>
            <person name="Busman M."/>
            <person name="Brown D.W."/>
            <person name="Divon H."/>
            <person name="Uhlig S."/>
            <person name="Proctor R.H."/>
        </authorList>
    </citation>
    <scope>NUCLEOTIDE SEQUENCE [LARGE SCALE GENOMIC DNA]</scope>
    <source>
        <strain evidence="4 5">NRRL 53147</strain>
    </source>
</reference>
<keyword evidence="1" id="KW-0862">Zinc</keyword>
<evidence type="ECO:0000256" key="2">
    <source>
        <dbReference type="SAM" id="MobiDB-lite"/>
    </source>
</evidence>
<dbReference type="EMBL" id="JAAOAM010000115">
    <property type="protein sequence ID" value="KAF5546391.1"/>
    <property type="molecule type" value="Genomic_DNA"/>
</dbReference>
<evidence type="ECO:0000259" key="3">
    <source>
        <dbReference type="PROSITE" id="PS50158"/>
    </source>
</evidence>
<proteinExistence type="predicted"/>
<dbReference type="Gene3D" id="4.10.60.10">
    <property type="entry name" value="Zinc finger, CCHC-type"/>
    <property type="match status" value="1"/>
</dbReference>
<feature type="domain" description="CCHC-type" evidence="3">
    <location>
        <begin position="118"/>
        <end position="131"/>
    </location>
</feature>
<keyword evidence="1" id="KW-0863">Zinc-finger</keyword>
<dbReference type="GO" id="GO:0008270">
    <property type="term" value="F:zinc ion binding"/>
    <property type="evidence" value="ECO:0007669"/>
    <property type="project" value="UniProtKB-KW"/>
</dbReference>
<name>A0A8H5J4P8_9HYPO</name>
<gene>
    <name evidence="4" type="ORF">FMEXI_5652</name>
</gene>
<organism evidence="4 5">
    <name type="scientific">Fusarium mexicanum</name>
    <dbReference type="NCBI Taxonomy" id="751941"/>
    <lineage>
        <taxon>Eukaryota</taxon>
        <taxon>Fungi</taxon>
        <taxon>Dikarya</taxon>
        <taxon>Ascomycota</taxon>
        <taxon>Pezizomycotina</taxon>
        <taxon>Sordariomycetes</taxon>
        <taxon>Hypocreomycetidae</taxon>
        <taxon>Hypocreales</taxon>
        <taxon>Nectriaceae</taxon>
        <taxon>Fusarium</taxon>
        <taxon>Fusarium fujikuroi species complex</taxon>
    </lineage>
</organism>
<dbReference type="SUPFAM" id="SSF57756">
    <property type="entry name" value="Retrovirus zinc finger-like domains"/>
    <property type="match status" value="1"/>
</dbReference>
<evidence type="ECO:0000313" key="5">
    <source>
        <dbReference type="Proteomes" id="UP000522262"/>
    </source>
</evidence>